<proteinExistence type="predicted"/>
<gene>
    <name evidence="1" type="ORF">IWX90DRAFT_238897</name>
</gene>
<evidence type="ECO:0000313" key="1">
    <source>
        <dbReference type="EMBL" id="KAK8163765.1"/>
    </source>
</evidence>
<name>A0ABR1XQ03_9PEZI</name>
<organism evidence="1 2">
    <name type="scientific">Phyllosticta citrichinensis</name>
    <dbReference type="NCBI Taxonomy" id="1130410"/>
    <lineage>
        <taxon>Eukaryota</taxon>
        <taxon>Fungi</taxon>
        <taxon>Dikarya</taxon>
        <taxon>Ascomycota</taxon>
        <taxon>Pezizomycotina</taxon>
        <taxon>Dothideomycetes</taxon>
        <taxon>Dothideomycetes incertae sedis</taxon>
        <taxon>Botryosphaeriales</taxon>
        <taxon>Phyllostictaceae</taxon>
        <taxon>Phyllosticta</taxon>
    </lineage>
</organism>
<accession>A0ABR1XQ03</accession>
<keyword evidence="2" id="KW-1185">Reference proteome</keyword>
<sequence>MITTTRGFHLKSCVCPRRASVKSENASSHVFGPGPFKFLALRILGPDQFELLCIAGRRKIRELGILRAFSTISNIPYEMQLDACASLRAMEGQQGSLCCFRRCPTESDREDGWRFGTTECSIDSAALFQLHDSLLALLRPPLEGKVSSGAMTGILSSQEQMSEMGLWVCVASMIRLYFLPFVLSCVAFAGRTGDASSLCFFPAWPPLSGR</sequence>
<reference evidence="1 2" key="1">
    <citation type="journal article" date="2022" name="G3 (Bethesda)">
        <title>Enemy or ally: a genomic approach to elucidate the lifestyle of Phyllosticta citrichinaensis.</title>
        <authorList>
            <person name="Buijs V.A."/>
            <person name="Groenewald J.Z."/>
            <person name="Haridas S."/>
            <person name="LaButti K.M."/>
            <person name="Lipzen A."/>
            <person name="Martin F.M."/>
            <person name="Barry K."/>
            <person name="Grigoriev I.V."/>
            <person name="Crous P.W."/>
            <person name="Seidl M.F."/>
        </authorList>
    </citation>
    <scope>NUCLEOTIDE SEQUENCE [LARGE SCALE GENOMIC DNA]</scope>
    <source>
        <strain evidence="1 2">CBS 129764</strain>
    </source>
</reference>
<protein>
    <submittedName>
        <fullName evidence="1">Uncharacterized protein</fullName>
    </submittedName>
</protein>
<dbReference type="EMBL" id="JBBWUH010000006">
    <property type="protein sequence ID" value="KAK8163765.1"/>
    <property type="molecule type" value="Genomic_DNA"/>
</dbReference>
<evidence type="ECO:0000313" key="2">
    <source>
        <dbReference type="Proteomes" id="UP001456524"/>
    </source>
</evidence>
<dbReference type="Proteomes" id="UP001456524">
    <property type="component" value="Unassembled WGS sequence"/>
</dbReference>
<comment type="caution">
    <text evidence="1">The sequence shown here is derived from an EMBL/GenBank/DDBJ whole genome shotgun (WGS) entry which is preliminary data.</text>
</comment>